<dbReference type="PaxDb" id="3880-AES60701"/>
<evidence type="ECO:0000313" key="1">
    <source>
        <dbReference type="EMBL" id="AES60701.1"/>
    </source>
</evidence>
<name>G7IA84_MEDTR</name>
<dbReference type="HOGENOM" id="CLU_1629526_0_0_1"/>
<organism evidence="1 3">
    <name type="scientific">Medicago truncatula</name>
    <name type="common">Barrel medic</name>
    <name type="synonym">Medicago tribuloides</name>
    <dbReference type="NCBI Taxonomy" id="3880"/>
    <lineage>
        <taxon>Eukaryota</taxon>
        <taxon>Viridiplantae</taxon>
        <taxon>Streptophyta</taxon>
        <taxon>Embryophyta</taxon>
        <taxon>Tracheophyta</taxon>
        <taxon>Spermatophyta</taxon>
        <taxon>Magnoliopsida</taxon>
        <taxon>eudicotyledons</taxon>
        <taxon>Gunneridae</taxon>
        <taxon>Pentapetalae</taxon>
        <taxon>rosids</taxon>
        <taxon>fabids</taxon>
        <taxon>Fabales</taxon>
        <taxon>Fabaceae</taxon>
        <taxon>Papilionoideae</taxon>
        <taxon>50 kb inversion clade</taxon>
        <taxon>NPAAA clade</taxon>
        <taxon>Hologalegina</taxon>
        <taxon>IRL clade</taxon>
        <taxon>Trifolieae</taxon>
        <taxon>Medicago</taxon>
    </lineage>
</organism>
<evidence type="ECO:0000313" key="3">
    <source>
        <dbReference type="Proteomes" id="UP000002051"/>
    </source>
</evidence>
<gene>
    <name evidence="1" type="ordered locus">MTR_1g063810</name>
</gene>
<evidence type="ECO:0000313" key="2">
    <source>
        <dbReference type="EnsemblPlants" id="AES60701"/>
    </source>
</evidence>
<dbReference type="AlphaFoldDB" id="G7IA84"/>
<reference evidence="2" key="3">
    <citation type="submission" date="2015-04" db="UniProtKB">
        <authorList>
            <consortium name="EnsemblPlants"/>
        </authorList>
    </citation>
    <scope>IDENTIFICATION</scope>
    <source>
        <strain evidence="2">cv. Jemalong A17</strain>
    </source>
</reference>
<keyword evidence="3" id="KW-1185">Reference proteome</keyword>
<protein>
    <submittedName>
        <fullName evidence="1">DUF4283 domain protein</fullName>
    </submittedName>
</protein>
<dbReference type="EMBL" id="CM001217">
    <property type="protein sequence ID" value="AES60701.1"/>
    <property type="molecule type" value="Genomic_DNA"/>
</dbReference>
<reference evidence="1 3" key="1">
    <citation type="journal article" date="2011" name="Nature">
        <title>The Medicago genome provides insight into the evolution of rhizobial symbioses.</title>
        <authorList>
            <person name="Young N.D."/>
            <person name="Debelle F."/>
            <person name="Oldroyd G.E."/>
            <person name="Geurts R."/>
            <person name="Cannon S.B."/>
            <person name="Udvardi M.K."/>
            <person name="Benedito V.A."/>
            <person name="Mayer K.F."/>
            <person name="Gouzy J."/>
            <person name="Schoof H."/>
            <person name="Van de Peer Y."/>
            <person name="Proost S."/>
            <person name="Cook D.R."/>
            <person name="Meyers B.C."/>
            <person name="Spannagl M."/>
            <person name="Cheung F."/>
            <person name="De Mita S."/>
            <person name="Krishnakumar V."/>
            <person name="Gundlach H."/>
            <person name="Zhou S."/>
            <person name="Mudge J."/>
            <person name="Bharti A.K."/>
            <person name="Murray J.D."/>
            <person name="Naoumkina M.A."/>
            <person name="Rosen B."/>
            <person name="Silverstein K.A."/>
            <person name="Tang H."/>
            <person name="Rombauts S."/>
            <person name="Zhao P.X."/>
            <person name="Zhou P."/>
            <person name="Barbe V."/>
            <person name="Bardou P."/>
            <person name="Bechner M."/>
            <person name="Bellec A."/>
            <person name="Berger A."/>
            <person name="Berges H."/>
            <person name="Bidwell S."/>
            <person name="Bisseling T."/>
            <person name="Choisne N."/>
            <person name="Couloux A."/>
            <person name="Denny R."/>
            <person name="Deshpande S."/>
            <person name="Dai X."/>
            <person name="Doyle J.J."/>
            <person name="Dudez A.M."/>
            <person name="Farmer A.D."/>
            <person name="Fouteau S."/>
            <person name="Franken C."/>
            <person name="Gibelin C."/>
            <person name="Gish J."/>
            <person name="Goldstein S."/>
            <person name="Gonzalez A.J."/>
            <person name="Green P.J."/>
            <person name="Hallab A."/>
            <person name="Hartog M."/>
            <person name="Hua A."/>
            <person name="Humphray S.J."/>
            <person name="Jeong D.H."/>
            <person name="Jing Y."/>
            <person name="Jocker A."/>
            <person name="Kenton S.M."/>
            <person name="Kim D.J."/>
            <person name="Klee K."/>
            <person name="Lai H."/>
            <person name="Lang C."/>
            <person name="Lin S."/>
            <person name="Macmil S.L."/>
            <person name="Magdelenat G."/>
            <person name="Matthews L."/>
            <person name="McCorrison J."/>
            <person name="Monaghan E.L."/>
            <person name="Mun J.H."/>
            <person name="Najar F.Z."/>
            <person name="Nicholson C."/>
            <person name="Noirot C."/>
            <person name="O'Bleness M."/>
            <person name="Paule C.R."/>
            <person name="Poulain J."/>
            <person name="Prion F."/>
            <person name="Qin B."/>
            <person name="Qu C."/>
            <person name="Retzel E.F."/>
            <person name="Riddle C."/>
            <person name="Sallet E."/>
            <person name="Samain S."/>
            <person name="Samson N."/>
            <person name="Sanders I."/>
            <person name="Saurat O."/>
            <person name="Scarpelli C."/>
            <person name="Schiex T."/>
            <person name="Segurens B."/>
            <person name="Severin A.J."/>
            <person name="Sherrier D.J."/>
            <person name="Shi R."/>
            <person name="Sims S."/>
            <person name="Singer S.R."/>
            <person name="Sinharoy S."/>
            <person name="Sterck L."/>
            <person name="Viollet A."/>
            <person name="Wang B.B."/>
            <person name="Wang K."/>
            <person name="Wang M."/>
            <person name="Wang X."/>
            <person name="Warfsmann J."/>
            <person name="Weissenbach J."/>
            <person name="White D.D."/>
            <person name="White J.D."/>
            <person name="Wiley G.B."/>
            <person name="Wincker P."/>
            <person name="Xing Y."/>
            <person name="Yang L."/>
            <person name="Yao Z."/>
            <person name="Ying F."/>
            <person name="Zhai J."/>
            <person name="Zhou L."/>
            <person name="Zuber A."/>
            <person name="Denarie J."/>
            <person name="Dixon R.A."/>
            <person name="May G.D."/>
            <person name="Schwartz D.C."/>
            <person name="Rogers J."/>
            <person name="Quetier F."/>
            <person name="Town C.D."/>
            <person name="Roe B.A."/>
        </authorList>
    </citation>
    <scope>NUCLEOTIDE SEQUENCE [LARGE SCALE GENOMIC DNA]</scope>
    <source>
        <strain evidence="1">A17</strain>
        <strain evidence="2 3">cv. Jemalong A17</strain>
    </source>
</reference>
<proteinExistence type="predicted"/>
<dbReference type="Proteomes" id="UP000002051">
    <property type="component" value="Unassembled WGS sequence"/>
</dbReference>
<dbReference type="EnsemblPlants" id="AES60701">
    <property type="protein sequence ID" value="AES60701"/>
    <property type="gene ID" value="MTR_1g063810"/>
</dbReference>
<reference evidence="1 3" key="2">
    <citation type="journal article" date="2014" name="BMC Genomics">
        <title>An improved genome release (version Mt4.0) for the model legume Medicago truncatula.</title>
        <authorList>
            <person name="Tang H."/>
            <person name="Krishnakumar V."/>
            <person name="Bidwell S."/>
            <person name="Rosen B."/>
            <person name="Chan A."/>
            <person name="Zhou S."/>
            <person name="Gentzbittel L."/>
            <person name="Childs K.L."/>
            <person name="Yandell M."/>
            <person name="Gundlach H."/>
            <person name="Mayer K.F."/>
            <person name="Schwartz D.C."/>
            <person name="Town C.D."/>
        </authorList>
    </citation>
    <scope>GENOME REANNOTATION</scope>
    <source>
        <strain evidence="2 3">cv. Jemalong A17</strain>
    </source>
</reference>
<accession>G7IA84</accession>
<sequence>MVFVTGPAFSNRDNNVCFCCCSRFTGAECNCCGPNPAPAVIHKSSFVQALRGSQVKISEPLPVPSIRGETLSVKITNDAYFRGLEVCKINLHGRLVLNKGNKPYSSKDVFAKLQKVWKVIGQWRMLSLGRGFYEFFFDLHADMRTVWAAGTVNLKSGVLRLFE</sequence>